<feature type="compositionally biased region" description="Basic and acidic residues" evidence="2">
    <location>
        <begin position="40"/>
        <end position="55"/>
    </location>
</feature>
<protein>
    <recommendedName>
        <fullName evidence="6">DUF4352 domain-containing protein</fullName>
    </recommendedName>
</protein>
<feature type="region of interest" description="Disordered" evidence="2">
    <location>
        <begin position="40"/>
        <end position="74"/>
    </location>
</feature>
<comment type="caution">
    <text evidence="4">The sequence shown here is derived from an EMBL/GenBank/DDBJ whole genome shotgun (WGS) entry which is preliminary data.</text>
</comment>
<evidence type="ECO:0008006" key="6">
    <source>
        <dbReference type="Google" id="ProtNLM"/>
    </source>
</evidence>
<evidence type="ECO:0000256" key="3">
    <source>
        <dbReference type="SAM" id="Phobius"/>
    </source>
</evidence>
<evidence type="ECO:0000313" key="4">
    <source>
        <dbReference type="EMBL" id="MDB8002863.1"/>
    </source>
</evidence>
<evidence type="ECO:0000256" key="1">
    <source>
        <dbReference type="ARBA" id="ARBA00022729"/>
    </source>
</evidence>
<dbReference type="AlphaFoldDB" id="A0AAW6D0Q3"/>
<name>A0AAW6D0Q3_9FIRM</name>
<dbReference type="Proteomes" id="UP001210809">
    <property type="component" value="Unassembled WGS sequence"/>
</dbReference>
<evidence type="ECO:0000313" key="5">
    <source>
        <dbReference type="Proteomes" id="UP001210809"/>
    </source>
</evidence>
<gene>
    <name evidence="4" type="ORF">PNE09_02155</name>
</gene>
<dbReference type="EMBL" id="JAQLXW010000002">
    <property type="protein sequence ID" value="MDB8002863.1"/>
    <property type="molecule type" value="Genomic_DNA"/>
</dbReference>
<evidence type="ECO:0000256" key="2">
    <source>
        <dbReference type="SAM" id="MobiDB-lite"/>
    </source>
</evidence>
<feature type="transmembrane region" description="Helical" evidence="3">
    <location>
        <begin position="86"/>
        <end position="114"/>
    </location>
</feature>
<keyword evidence="1" id="KW-0732">Signal</keyword>
<keyword evidence="3" id="KW-0812">Transmembrane</keyword>
<dbReference type="InterPro" id="IPR029050">
    <property type="entry name" value="Immunoprotect_excell_Ig-like"/>
</dbReference>
<organism evidence="4 5">
    <name type="scientific">[Eubacterium] siraeum</name>
    <dbReference type="NCBI Taxonomy" id="39492"/>
    <lineage>
        <taxon>Bacteria</taxon>
        <taxon>Bacillati</taxon>
        <taxon>Bacillota</taxon>
        <taxon>Clostridia</taxon>
        <taxon>Eubacteriales</taxon>
        <taxon>Oscillospiraceae</taxon>
        <taxon>Oscillospiraceae incertae sedis</taxon>
    </lineage>
</organism>
<keyword evidence="3" id="KW-0472">Membrane</keyword>
<keyword evidence="3" id="KW-1133">Transmembrane helix</keyword>
<feature type="compositionally biased region" description="Low complexity" evidence="2">
    <location>
        <begin position="56"/>
        <end position="74"/>
    </location>
</feature>
<dbReference type="Gene3D" id="2.60.40.1240">
    <property type="match status" value="1"/>
</dbReference>
<proteinExistence type="predicted"/>
<reference evidence="4" key="1">
    <citation type="submission" date="2023-01" db="EMBL/GenBank/DDBJ databases">
        <title>Human gut microbiome strain richness.</title>
        <authorList>
            <person name="Chen-Liaw A."/>
        </authorList>
    </citation>
    <scope>NUCLEOTIDE SEQUENCE</scope>
    <source>
        <strain evidence="4">1001283st1_G1_1001283B150217_161031</strain>
    </source>
</reference>
<sequence length="281" mass="31754">MDVFCDYCGAKLDVEHENCCIQCGAPFDNNASVKAYREEKKRKEEEYRRRQEMRQNEYNASQQPSQSNVNSSRNNASQQQKIVKTIITVFIIMFFAPTVIGIIISIFGGIFSVIGDNIGDNFDNNGYIEEISFAEESSATQEVQRVNFNETAQTDEYSFICDEVFRTDIMYGGADKGYMYVAFHLKVKNTTDEKQWLSNDLNCVYDGDIGCDRAWGFDEGKSFSTSVALSAGIGSDGYVCYIVPEKAKSVVLSYGDYVRVNIDLRDLSYRTENSQTSTDNT</sequence>
<accession>A0AAW6D0Q3</accession>